<accession>A0A3E0DQ80</accession>
<proteinExistence type="predicted"/>
<name>A0A3E0DQ80_9GAMM</name>
<keyword evidence="3" id="KW-1185">Reference proteome</keyword>
<dbReference type="Proteomes" id="UP000256542">
    <property type="component" value="Unassembled WGS sequence"/>
</dbReference>
<dbReference type="RefSeq" id="WP_115896983.1">
    <property type="nucleotide sequence ID" value="NZ_QUNG01000003.1"/>
</dbReference>
<evidence type="ECO:0000313" key="2">
    <source>
        <dbReference type="EMBL" id="REG85116.1"/>
    </source>
</evidence>
<gene>
    <name evidence="2" type="ORF">DFP81_103316</name>
</gene>
<organism evidence="2 3">
    <name type="scientific">Marinomonas pollencensis</name>
    <dbReference type="NCBI Taxonomy" id="491954"/>
    <lineage>
        <taxon>Bacteria</taxon>
        <taxon>Pseudomonadati</taxon>
        <taxon>Pseudomonadota</taxon>
        <taxon>Gammaproteobacteria</taxon>
        <taxon>Oceanospirillales</taxon>
        <taxon>Oceanospirillaceae</taxon>
        <taxon>Marinomonas</taxon>
    </lineage>
</organism>
<evidence type="ECO:0000313" key="3">
    <source>
        <dbReference type="Proteomes" id="UP000256542"/>
    </source>
</evidence>
<comment type="caution">
    <text evidence="2">The sequence shown here is derived from an EMBL/GenBank/DDBJ whole genome shotgun (WGS) entry which is preliminary data.</text>
</comment>
<keyword evidence="1" id="KW-0732">Signal</keyword>
<sequence length="80" mass="8503">MNTFTKSALTFLAASSIASVALAAPGDATYGKSLRGETHYLESQSQEINVGIENNAAFAPTIKASSENSHRAEFLQNKLN</sequence>
<evidence type="ECO:0000256" key="1">
    <source>
        <dbReference type="SAM" id="SignalP"/>
    </source>
</evidence>
<feature type="signal peptide" evidence="1">
    <location>
        <begin position="1"/>
        <end position="23"/>
    </location>
</feature>
<dbReference type="AlphaFoldDB" id="A0A3E0DQ80"/>
<dbReference type="EMBL" id="QUNG01000003">
    <property type="protein sequence ID" value="REG85116.1"/>
    <property type="molecule type" value="Genomic_DNA"/>
</dbReference>
<feature type="chain" id="PRO_5017813115" evidence="1">
    <location>
        <begin position="24"/>
        <end position="80"/>
    </location>
</feature>
<reference evidence="2 3" key="1">
    <citation type="submission" date="2018-08" db="EMBL/GenBank/DDBJ databases">
        <title>Genomic Encyclopedia of Type Strains, Phase III (KMG-III): the genomes of soil and plant-associated and newly described type strains.</title>
        <authorList>
            <person name="Whitman W."/>
        </authorList>
    </citation>
    <scope>NUCLEOTIDE SEQUENCE [LARGE SCALE GENOMIC DNA]</scope>
    <source>
        <strain evidence="2 3">CECT 7375</strain>
    </source>
</reference>
<dbReference type="OrthoDB" id="6109214at2"/>
<protein>
    <submittedName>
        <fullName evidence="2">Uncharacterized protein</fullName>
    </submittedName>
</protein>